<dbReference type="Proteomes" id="UP001224418">
    <property type="component" value="Unassembled WGS sequence"/>
</dbReference>
<sequence>MKKLFLFIIILFSFFFGGCSLFETPSNLMSKPSTYINGESINKITELLTKEDKSLTIPLGDTDKRAIRHFDLDKDGKDELILLYKKENNYFNYGVMILKQSHNKWEILNNITFSCKNIDKIMLEDLTGDGKAELAIGVKTSEKSNKTLYIYSYHRGFFESIGHLPYLNYDICDLNNNKKNELVVLKDADNSTNKNYFHSLQVFEFSQNKCKLTSSFNFNTPSADIKFSLGRASSNHNGIFVTRNIDNTFMYTDLFILSHNKLIDVLGNESIHDKSKAPEKLKPVQSSLNFCIDLIKDINNDGIYEIGSIGAFNLSRDPQYPYNFCYWYQWDGKNGLKKEYKEYYNKQFNYKIEIPLSWTEKFAVLENVKETLALNRSDFFINDYTNKENLLFSIKVYSTHDWSSLEQSLDKNSYAILEKTDNKIYICVINEELCNLSKISLSYLKSLFQSVIK</sequence>
<evidence type="ECO:0000313" key="2">
    <source>
        <dbReference type="Proteomes" id="UP001224418"/>
    </source>
</evidence>
<gene>
    <name evidence="1" type="ORF">QOZ93_000331</name>
</gene>
<accession>A0ABU0JNG2</accession>
<dbReference type="RefSeq" id="WP_307354865.1">
    <property type="nucleotide sequence ID" value="NZ_BAAACJ010000008.1"/>
</dbReference>
<reference evidence="1 2" key="1">
    <citation type="submission" date="2023-07" db="EMBL/GenBank/DDBJ databases">
        <title>Genomic Encyclopedia of Type Strains, Phase IV (KMG-IV): sequencing the most valuable type-strain genomes for metagenomic binning, comparative biology and taxonomic classification.</title>
        <authorList>
            <person name="Goeker M."/>
        </authorList>
    </citation>
    <scope>NUCLEOTIDE SEQUENCE [LARGE SCALE GENOMIC DNA]</scope>
    <source>
        <strain evidence="1 2">DSM 1400</strain>
    </source>
</reference>
<dbReference type="InterPro" id="IPR028994">
    <property type="entry name" value="Integrin_alpha_N"/>
</dbReference>
<comment type="caution">
    <text evidence="1">The sequence shown here is derived from an EMBL/GenBank/DDBJ whole genome shotgun (WGS) entry which is preliminary data.</text>
</comment>
<proteinExistence type="predicted"/>
<protein>
    <recommendedName>
        <fullName evidence="3">Lipoprotein</fullName>
    </recommendedName>
</protein>
<evidence type="ECO:0000313" key="1">
    <source>
        <dbReference type="EMBL" id="MDQ0478622.1"/>
    </source>
</evidence>
<dbReference type="EMBL" id="JAUSWN010000002">
    <property type="protein sequence ID" value="MDQ0478622.1"/>
    <property type="molecule type" value="Genomic_DNA"/>
</dbReference>
<name>A0ABU0JNG2_HATLI</name>
<organism evidence="1 2">
    <name type="scientific">Hathewaya limosa</name>
    <name type="common">Clostridium limosum</name>
    <dbReference type="NCBI Taxonomy" id="1536"/>
    <lineage>
        <taxon>Bacteria</taxon>
        <taxon>Bacillati</taxon>
        <taxon>Bacillota</taxon>
        <taxon>Clostridia</taxon>
        <taxon>Eubacteriales</taxon>
        <taxon>Clostridiaceae</taxon>
        <taxon>Hathewaya</taxon>
    </lineage>
</organism>
<dbReference type="PROSITE" id="PS51257">
    <property type="entry name" value="PROKAR_LIPOPROTEIN"/>
    <property type="match status" value="1"/>
</dbReference>
<evidence type="ECO:0008006" key="3">
    <source>
        <dbReference type="Google" id="ProtNLM"/>
    </source>
</evidence>
<dbReference type="SUPFAM" id="SSF69318">
    <property type="entry name" value="Integrin alpha N-terminal domain"/>
    <property type="match status" value="1"/>
</dbReference>
<keyword evidence="2" id="KW-1185">Reference proteome</keyword>